<protein>
    <submittedName>
        <fullName evidence="1">Uncharacterized protein</fullName>
    </submittedName>
</protein>
<evidence type="ECO:0000313" key="1">
    <source>
        <dbReference type="EMBL" id="ETV82886.1"/>
    </source>
</evidence>
<name>W4GU83_APHAT</name>
<reference evidence="1" key="1">
    <citation type="submission" date="2013-12" db="EMBL/GenBank/DDBJ databases">
        <title>The Genome Sequence of Aphanomyces astaci APO3.</title>
        <authorList>
            <consortium name="The Broad Institute Genomics Platform"/>
            <person name="Russ C."/>
            <person name="Tyler B."/>
            <person name="van West P."/>
            <person name="Dieguez-Uribeondo J."/>
            <person name="Young S.K."/>
            <person name="Zeng Q."/>
            <person name="Gargeya S."/>
            <person name="Fitzgerald M."/>
            <person name="Abouelleil A."/>
            <person name="Alvarado L."/>
            <person name="Chapman S.B."/>
            <person name="Gainer-Dewar J."/>
            <person name="Goldberg J."/>
            <person name="Griggs A."/>
            <person name="Gujja S."/>
            <person name="Hansen M."/>
            <person name="Howarth C."/>
            <person name="Imamovic A."/>
            <person name="Ireland A."/>
            <person name="Larimer J."/>
            <person name="McCowan C."/>
            <person name="Murphy C."/>
            <person name="Pearson M."/>
            <person name="Poon T.W."/>
            <person name="Priest M."/>
            <person name="Roberts A."/>
            <person name="Saif S."/>
            <person name="Shea T."/>
            <person name="Sykes S."/>
            <person name="Wortman J."/>
            <person name="Nusbaum C."/>
            <person name="Birren B."/>
        </authorList>
    </citation>
    <scope>NUCLEOTIDE SEQUENCE [LARGE SCALE GENOMIC DNA]</scope>
    <source>
        <strain evidence="1">APO3</strain>
    </source>
</reference>
<dbReference type="VEuPathDB" id="FungiDB:H257_04660"/>
<gene>
    <name evidence="1" type="ORF">H257_04660</name>
</gene>
<dbReference type="RefSeq" id="XP_009827557.1">
    <property type="nucleotide sequence ID" value="XM_009829255.1"/>
</dbReference>
<dbReference type="EMBL" id="KI913121">
    <property type="protein sequence ID" value="ETV82886.1"/>
    <property type="molecule type" value="Genomic_DNA"/>
</dbReference>
<sequence>MASWQHFHLFIHSPLDGYYSKGLHDIRQDGTAALTREECLDILHLLAFYKSKGDKTGGKHGSVALGRNIAAVCGVWNEYCNYGTVTQAQPAAKRRGKKAGSSCYHLSKSNVLARDSFVKVMHQFVGESPKASVVYLYELFIHQHYKRHSDSLFDPSDV</sequence>
<dbReference type="AlphaFoldDB" id="W4GU83"/>
<organism evidence="1">
    <name type="scientific">Aphanomyces astaci</name>
    <name type="common">Crayfish plague agent</name>
    <dbReference type="NCBI Taxonomy" id="112090"/>
    <lineage>
        <taxon>Eukaryota</taxon>
        <taxon>Sar</taxon>
        <taxon>Stramenopiles</taxon>
        <taxon>Oomycota</taxon>
        <taxon>Saprolegniomycetes</taxon>
        <taxon>Saprolegniales</taxon>
        <taxon>Verrucalvaceae</taxon>
        <taxon>Aphanomyces</taxon>
    </lineage>
</organism>
<accession>W4GU83</accession>
<proteinExistence type="predicted"/>
<dbReference type="OrthoDB" id="88762at2759"/>
<dbReference type="GeneID" id="20806656"/>